<dbReference type="PANTHER" id="PTHR33164:SF99">
    <property type="entry name" value="MARR FAMILY REGULATORY PROTEIN"/>
    <property type="match status" value="1"/>
</dbReference>
<dbReference type="Gene3D" id="1.10.10.10">
    <property type="entry name" value="Winged helix-like DNA-binding domain superfamily/Winged helix DNA-binding domain"/>
    <property type="match status" value="1"/>
</dbReference>
<dbReference type="Proteomes" id="UP001140293">
    <property type="component" value="Unassembled WGS sequence"/>
</dbReference>
<comment type="caution">
    <text evidence="3">The sequence shown here is derived from an EMBL/GenBank/DDBJ whole genome shotgun (WGS) entry which is preliminary data.</text>
</comment>
<evidence type="ECO:0000313" key="4">
    <source>
        <dbReference type="Proteomes" id="UP001140293"/>
    </source>
</evidence>
<dbReference type="RefSeq" id="WP_264014956.1">
    <property type="nucleotide sequence ID" value="NZ_JACKSJ010000204.1"/>
</dbReference>
<dbReference type="InterPro" id="IPR000835">
    <property type="entry name" value="HTH_MarR-typ"/>
</dbReference>
<dbReference type="Pfam" id="PF12802">
    <property type="entry name" value="MarR_2"/>
    <property type="match status" value="1"/>
</dbReference>
<keyword evidence="4" id="KW-1185">Reference proteome</keyword>
<feature type="domain" description="HTH marR-type" evidence="2">
    <location>
        <begin position="48"/>
        <end position="184"/>
    </location>
</feature>
<evidence type="ECO:0000256" key="1">
    <source>
        <dbReference type="SAM" id="MobiDB-lite"/>
    </source>
</evidence>
<dbReference type="InterPro" id="IPR039422">
    <property type="entry name" value="MarR/SlyA-like"/>
</dbReference>
<dbReference type="GO" id="GO:0003700">
    <property type="term" value="F:DNA-binding transcription factor activity"/>
    <property type="evidence" value="ECO:0007669"/>
    <property type="project" value="InterPro"/>
</dbReference>
<reference evidence="3" key="2">
    <citation type="journal article" date="2022" name="BMC Genomics">
        <title>Comparative genome analysis of mycobacteria focusing on tRNA and non-coding RNA.</title>
        <authorList>
            <person name="Behra P.R.K."/>
            <person name="Pettersson B.M.F."/>
            <person name="Ramesh M."/>
            <person name="Das S."/>
            <person name="Dasgupta S."/>
            <person name="Kirsebom L.A."/>
        </authorList>
    </citation>
    <scope>NUCLEOTIDE SEQUENCE</scope>
    <source>
        <strain evidence="3">DSM 44615</strain>
    </source>
</reference>
<dbReference type="SMART" id="SM00347">
    <property type="entry name" value="HTH_MARR"/>
    <property type="match status" value="1"/>
</dbReference>
<evidence type="ECO:0000259" key="2">
    <source>
        <dbReference type="PROSITE" id="PS50995"/>
    </source>
</evidence>
<dbReference type="PANTHER" id="PTHR33164">
    <property type="entry name" value="TRANSCRIPTIONAL REGULATOR, MARR FAMILY"/>
    <property type="match status" value="1"/>
</dbReference>
<accession>A0A9X3BPL4</accession>
<name>A0A9X3BPL4_9MYCO</name>
<proteinExistence type="predicted"/>
<dbReference type="InterPro" id="IPR036388">
    <property type="entry name" value="WH-like_DNA-bd_sf"/>
</dbReference>
<dbReference type="AlphaFoldDB" id="A0A9X3BPL4"/>
<dbReference type="PROSITE" id="PS50995">
    <property type="entry name" value="HTH_MARR_2"/>
    <property type="match status" value="1"/>
</dbReference>
<organism evidence="3 4">
    <name type="scientific">[Mycobacterium] manitobense</name>
    <dbReference type="NCBI Taxonomy" id="190147"/>
    <lineage>
        <taxon>Bacteria</taxon>
        <taxon>Bacillati</taxon>
        <taxon>Actinomycetota</taxon>
        <taxon>Actinomycetes</taxon>
        <taxon>Mycobacteriales</taxon>
        <taxon>Mycobacteriaceae</taxon>
        <taxon>Mycolicibacterium</taxon>
    </lineage>
</organism>
<protein>
    <submittedName>
        <fullName evidence="3">MarR family transcriptional regulator</fullName>
    </submittedName>
</protein>
<dbReference type="InterPro" id="IPR036390">
    <property type="entry name" value="WH_DNA-bd_sf"/>
</dbReference>
<reference evidence="3" key="1">
    <citation type="submission" date="2020-07" db="EMBL/GenBank/DDBJ databases">
        <authorList>
            <person name="Pettersson B.M.F."/>
            <person name="Behra P.R.K."/>
            <person name="Ramesh M."/>
            <person name="Das S."/>
            <person name="Dasgupta S."/>
            <person name="Kirsebom L.A."/>
        </authorList>
    </citation>
    <scope>NUCLEOTIDE SEQUENCE</scope>
    <source>
        <strain evidence="3">DSM 44615</strain>
    </source>
</reference>
<feature type="compositionally biased region" description="Basic and acidic residues" evidence="1">
    <location>
        <begin position="1"/>
        <end position="16"/>
    </location>
</feature>
<dbReference type="SUPFAM" id="SSF46785">
    <property type="entry name" value="Winged helix' DNA-binding domain"/>
    <property type="match status" value="1"/>
</dbReference>
<dbReference type="EMBL" id="JACKSJ010000204">
    <property type="protein sequence ID" value="MCV7172784.1"/>
    <property type="molecule type" value="Genomic_DNA"/>
</dbReference>
<feature type="region of interest" description="Disordered" evidence="1">
    <location>
        <begin position="1"/>
        <end position="28"/>
    </location>
</feature>
<sequence length="192" mass="21159">MIQQTEERRVTGEHRPSLIGQFGGPRPLEQRTIGGRTASEVPGLDIGELRSWQNFLDASLRLTARLNRVLSDAHQVGLSDVRLLQRLHKSDTGSARMGDLADALVVSASRISRQVGRLEDKGLAKRMPSEKDGRSVLATITEKGSALLEEAMLTYGEAIRAHYLQQLSRPQTAAMAENCRRINAALMCEDTI</sequence>
<dbReference type="GO" id="GO:0006950">
    <property type="term" value="P:response to stress"/>
    <property type="evidence" value="ECO:0007669"/>
    <property type="project" value="TreeGrafter"/>
</dbReference>
<evidence type="ECO:0000313" key="3">
    <source>
        <dbReference type="EMBL" id="MCV7172784.1"/>
    </source>
</evidence>
<gene>
    <name evidence="3" type="ORF">H7I41_22945</name>
</gene>